<evidence type="ECO:0000256" key="1">
    <source>
        <dbReference type="ARBA" id="ARBA00022962"/>
    </source>
</evidence>
<dbReference type="GO" id="GO:0000162">
    <property type="term" value="P:L-tryptophan biosynthetic process"/>
    <property type="evidence" value="ECO:0007669"/>
    <property type="project" value="TreeGrafter"/>
</dbReference>
<dbReference type="RefSeq" id="WP_135502066.1">
    <property type="nucleotide sequence ID" value="NZ_JACHHE010000004.1"/>
</dbReference>
<organism evidence="3 4">
    <name type="scientific">Planococcus koreensis</name>
    <dbReference type="NCBI Taxonomy" id="112331"/>
    <lineage>
        <taxon>Bacteria</taxon>
        <taxon>Bacillati</taxon>
        <taxon>Bacillota</taxon>
        <taxon>Bacilli</taxon>
        <taxon>Bacillales</taxon>
        <taxon>Caryophanaceae</taxon>
        <taxon>Planococcus</taxon>
    </lineage>
</organism>
<evidence type="ECO:0000313" key="3">
    <source>
        <dbReference type="EMBL" id="MBB5180313.1"/>
    </source>
</evidence>
<dbReference type="GO" id="GO:0016740">
    <property type="term" value="F:transferase activity"/>
    <property type="evidence" value="ECO:0007669"/>
    <property type="project" value="UniProtKB-KW"/>
</dbReference>
<dbReference type="InterPro" id="IPR029062">
    <property type="entry name" value="Class_I_gatase-like"/>
</dbReference>
<dbReference type="AlphaFoldDB" id="A0A7W8CRK1"/>
<dbReference type="EMBL" id="JACHHE010000004">
    <property type="protein sequence ID" value="MBB5180313.1"/>
    <property type="molecule type" value="Genomic_DNA"/>
</dbReference>
<gene>
    <name evidence="3" type="ORF">HNQ44_001741</name>
</gene>
<evidence type="ECO:0000313" key="4">
    <source>
        <dbReference type="Proteomes" id="UP000525923"/>
    </source>
</evidence>
<dbReference type="InterPro" id="IPR006221">
    <property type="entry name" value="TrpG/PapA_dom"/>
</dbReference>
<reference evidence="3 4" key="1">
    <citation type="submission" date="2020-08" db="EMBL/GenBank/DDBJ databases">
        <title>Genomic Encyclopedia of Type Strains, Phase IV (KMG-IV): sequencing the most valuable type-strain genomes for metagenomic binning, comparative biology and taxonomic classification.</title>
        <authorList>
            <person name="Goeker M."/>
        </authorList>
    </citation>
    <scope>NUCLEOTIDE SEQUENCE [LARGE SCALE GENOMIC DNA]</scope>
    <source>
        <strain evidence="3 4">DSM 15895</strain>
    </source>
</reference>
<dbReference type="FunFam" id="3.40.50.880:FF:000003">
    <property type="entry name" value="Anthranilate synthase component II"/>
    <property type="match status" value="1"/>
</dbReference>
<dbReference type="PRINTS" id="PR00096">
    <property type="entry name" value="GATASE"/>
</dbReference>
<comment type="caution">
    <text evidence="3">The sequence shown here is derived from an EMBL/GenBank/DDBJ whole genome shotgun (WGS) entry which is preliminary data.</text>
</comment>
<dbReference type="InterPro" id="IPR050472">
    <property type="entry name" value="Anth_synth/Amidotransfase"/>
</dbReference>
<protein>
    <submittedName>
        <fullName evidence="3">Anthranilate synthase/aminodeoxychorismate synthase-like glutamine amidotransferase</fullName>
    </submittedName>
</protein>
<dbReference type="Gene3D" id="3.40.50.880">
    <property type="match status" value="1"/>
</dbReference>
<dbReference type="GO" id="GO:0004049">
    <property type="term" value="F:anthranilate synthase activity"/>
    <property type="evidence" value="ECO:0007669"/>
    <property type="project" value="TreeGrafter"/>
</dbReference>
<proteinExistence type="predicted"/>
<feature type="domain" description="Glutamine amidotransferase" evidence="2">
    <location>
        <begin position="3"/>
        <end position="186"/>
    </location>
</feature>
<name>A0A7W8CRK1_9BACL</name>
<accession>A0A7W8CRK1</accession>
<dbReference type="OrthoDB" id="9804328at2"/>
<dbReference type="PROSITE" id="PS51273">
    <property type="entry name" value="GATASE_TYPE_1"/>
    <property type="match status" value="1"/>
</dbReference>
<dbReference type="InterPro" id="IPR017926">
    <property type="entry name" value="GATASE"/>
</dbReference>
<keyword evidence="4" id="KW-1185">Reference proteome</keyword>
<dbReference type="Proteomes" id="UP000525923">
    <property type="component" value="Unassembled WGS sequence"/>
</dbReference>
<dbReference type="Pfam" id="PF00117">
    <property type="entry name" value="GATase"/>
    <property type="match status" value="1"/>
</dbReference>
<sequence length="208" mass="22364">MIVVIDNHDSFTYNLVHYFHQFDSDVRVFQNGQTDAAQLKELAPDLLVLSPGPGRPVQQGATREALESLSGTIPILGVCLGHQTLVKHFGGRITKGQQPMHGKVSLITHDGSGLFAGIPSPAKVTRYHSLIADKESMPSCLNITALSEDGVVMAVQHRDLPVAGIQFHPESILTADGFAMLKNCYDDALAWKSAKQGGAENVQPSPSV</sequence>
<dbReference type="PRINTS" id="PR00099">
    <property type="entry name" value="CPSGATASE"/>
</dbReference>
<keyword evidence="3" id="KW-0808">Transferase</keyword>
<dbReference type="PRINTS" id="PR00097">
    <property type="entry name" value="ANTSNTHASEII"/>
</dbReference>
<keyword evidence="1 3" id="KW-0315">Glutamine amidotransferase</keyword>
<evidence type="ECO:0000259" key="2">
    <source>
        <dbReference type="Pfam" id="PF00117"/>
    </source>
</evidence>
<dbReference type="GO" id="GO:0005829">
    <property type="term" value="C:cytosol"/>
    <property type="evidence" value="ECO:0007669"/>
    <property type="project" value="TreeGrafter"/>
</dbReference>
<dbReference type="NCBIfam" id="TIGR00566">
    <property type="entry name" value="trpG_papA"/>
    <property type="match status" value="1"/>
</dbReference>
<dbReference type="SUPFAM" id="SSF52317">
    <property type="entry name" value="Class I glutamine amidotransferase-like"/>
    <property type="match status" value="1"/>
</dbReference>
<dbReference type="CDD" id="cd01743">
    <property type="entry name" value="GATase1_Anthranilate_Synthase"/>
    <property type="match status" value="1"/>
</dbReference>
<dbReference type="PANTHER" id="PTHR43418">
    <property type="entry name" value="MULTIFUNCTIONAL TRYPTOPHAN BIOSYNTHESIS PROTEIN-RELATED"/>
    <property type="match status" value="1"/>
</dbReference>
<dbReference type="PANTHER" id="PTHR43418:SF4">
    <property type="entry name" value="MULTIFUNCTIONAL TRYPTOPHAN BIOSYNTHESIS PROTEIN"/>
    <property type="match status" value="1"/>
</dbReference>